<dbReference type="InterPro" id="IPR050273">
    <property type="entry name" value="GppA/Ppx_hydrolase"/>
</dbReference>
<dbReference type="Proteomes" id="UP000266389">
    <property type="component" value="Unassembled WGS sequence"/>
</dbReference>
<dbReference type="Gene3D" id="3.30.420.150">
    <property type="entry name" value="Exopolyphosphatase. Domain 2"/>
    <property type="match status" value="1"/>
</dbReference>
<proteinExistence type="predicted"/>
<dbReference type="EMBL" id="PHFL01000061">
    <property type="protein sequence ID" value="RFM23608.1"/>
    <property type="molecule type" value="Genomic_DNA"/>
</dbReference>
<dbReference type="InterPro" id="IPR043129">
    <property type="entry name" value="ATPase_NBD"/>
</dbReference>
<dbReference type="PANTHER" id="PTHR30005">
    <property type="entry name" value="EXOPOLYPHOSPHATASE"/>
    <property type="match status" value="1"/>
</dbReference>
<gene>
    <name evidence="2" type="ORF">D0433_10185</name>
</gene>
<dbReference type="Pfam" id="PF02541">
    <property type="entry name" value="Ppx-GppA"/>
    <property type="match status" value="1"/>
</dbReference>
<evidence type="ECO:0000259" key="1">
    <source>
        <dbReference type="Pfam" id="PF02541"/>
    </source>
</evidence>
<dbReference type="Gene3D" id="3.30.420.40">
    <property type="match status" value="1"/>
</dbReference>
<reference evidence="2 3" key="1">
    <citation type="journal article" date="2011" name="ISME J.">
        <title>Community ecology of hot spring cyanobacterial mats: predominant populations and their functional potential.</title>
        <authorList>
            <person name="Klatt C.G."/>
            <person name="Wood J.M."/>
            <person name="Rusch D.B."/>
            <person name="Bateson M.M."/>
            <person name="Hamamura N."/>
            <person name="Heidelberg J.F."/>
            <person name="Grossman A.R."/>
            <person name="Bhaya D."/>
            <person name="Cohan F.M."/>
            <person name="Kuhl M."/>
            <person name="Bryant D.A."/>
            <person name="Ward D.M."/>
        </authorList>
    </citation>
    <scope>NUCLEOTIDE SEQUENCE [LARGE SCALE GENOMIC DNA]</scope>
    <source>
        <strain evidence="2">OS</strain>
    </source>
</reference>
<name>A0A395M067_9BACT</name>
<evidence type="ECO:0000313" key="3">
    <source>
        <dbReference type="Proteomes" id="UP000266389"/>
    </source>
</evidence>
<feature type="domain" description="Ppx/GppA phosphatase N-terminal" evidence="1">
    <location>
        <begin position="20"/>
        <end position="303"/>
    </location>
</feature>
<protein>
    <submittedName>
        <fullName evidence="2">Ppx/GppA family phosphatase</fullName>
    </submittedName>
</protein>
<dbReference type="SUPFAM" id="SSF53067">
    <property type="entry name" value="Actin-like ATPase domain"/>
    <property type="match status" value="2"/>
</dbReference>
<dbReference type="PANTHER" id="PTHR30005:SF0">
    <property type="entry name" value="RETROGRADE REGULATION PROTEIN 2"/>
    <property type="match status" value="1"/>
</dbReference>
<organism evidence="2 3">
    <name type="scientific">Candidatus Thermochlorobacter aerophilus</name>
    <dbReference type="NCBI Taxonomy" id="1868324"/>
    <lineage>
        <taxon>Bacteria</taxon>
        <taxon>Pseudomonadati</taxon>
        <taxon>Chlorobiota</taxon>
        <taxon>Chlorobiia</taxon>
        <taxon>Chlorobiales</taxon>
        <taxon>Candidatus Thermochlorobacteriaceae</taxon>
        <taxon>Candidatus Thermochlorobacter</taxon>
    </lineage>
</organism>
<dbReference type="AlphaFoldDB" id="A0A395M067"/>
<sequence>MTRLATLDIGTNTALLLIADLDRHANTLTTVFNAQEIIRLGKGVDAAGNINADAVSRLIDCLKKYKALIAQYGATDVVAVGTSALRDAANRDEVIETVAQATGIRITTLSGAEEAELTFLGAVAGWQRLPDCFMVIDIGGGSTELIIGSMKGIASRISLDIGSVRISERFFTSAPPAAHELDMATQFITNVLAGELATFIEARDEVFGVAGTIVTLGQLVKGLRQFSYELHGFALHYRDVHRLVQVFARSSLQEIIELGVEVGRADVILAGTLILHQFMRLFAVKTITVSTQGLRYGVALRHHAYHRL</sequence>
<dbReference type="CDD" id="cd24054">
    <property type="entry name" value="ASKHA_NBD_AaPPX-GppA_MtPPX2-like"/>
    <property type="match status" value="1"/>
</dbReference>
<comment type="caution">
    <text evidence="2">The sequence shown here is derived from an EMBL/GenBank/DDBJ whole genome shotgun (WGS) entry which is preliminary data.</text>
</comment>
<evidence type="ECO:0000313" key="2">
    <source>
        <dbReference type="EMBL" id="RFM23608.1"/>
    </source>
</evidence>
<accession>A0A395M067</accession>
<dbReference type="GO" id="GO:0016462">
    <property type="term" value="F:pyrophosphatase activity"/>
    <property type="evidence" value="ECO:0007669"/>
    <property type="project" value="TreeGrafter"/>
</dbReference>
<dbReference type="InterPro" id="IPR003695">
    <property type="entry name" value="Ppx_GppA_N"/>
</dbReference>